<accession>A0A811MJF2</accession>
<dbReference type="GO" id="GO:0000977">
    <property type="term" value="F:RNA polymerase II transcription regulatory region sequence-specific DNA binding"/>
    <property type="evidence" value="ECO:0007669"/>
    <property type="project" value="InterPro"/>
</dbReference>
<sequence length="242" mass="27540">MVRGKTQMKRIENPTSRQVTFSKRRNGLLKKAFELSVLCDAEVALVVFSPRGKLFEFASGSVQKTIERYRTYTKDNVSNKTVQQDIEQVKADAEGLAKKLEALDAYKRKLLGERLEECSIEELHSLEVELEKSLRCTSGEESFTFDLTWQTMLLEEQVNKLKEKEMNLRKSNEDLREKCKKQLPMLMMAPPPPPAPAVITVEDDHPEPKDDGVDVETELFIGLPGRDYCSNKDKAAVEIRSG</sequence>
<dbReference type="GO" id="GO:0005634">
    <property type="term" value="C:nucleus"/>
    <property type="evidence" value="ECO:0007669"/>
    <property type="project" value="UniProtKB-SubCell"/>
</dbReference>
<dbReference type="GO" id="GO:0045944">
    <property type="term" value="P:positive regulation of transcription by RNA polymerase II"/>
    <property type="evidence" value="ECO:0007669"/>
    <property type="project" value="InterPro"/>
</dbReference>
<dbReference type="CDD" id="cd00265">
    <property type="entry name" value="MADS_MEF2_like"/>
    <property type="match status" value="1"/>
</dbReference>
<evidence type="ECO:0000259" key="7">
    <source>
        <dbReference type="PROSITE" id="PS50066"/>
    </source>
</evidence>
<dbReference type="GO" id="GO:0046983">
    <property type="term" value="F:protein dimerization activity"/>
    <property type="evidence" value="ECO:0007669"/>
    <property type="project" value="InterPro"/>
</dbReference>
<evidence type="ECO:0000313" key="10">
    <source>
        <dbReference type="Proteomes" id="UP000604825"/>
    </source>
</evidence>
<evidence type="ECO:0000259" key="8">
    <source>
        <dbReference type="PROSITE" id="PS51297"/>
    </source>
</evidence>
<keyword evidence="6" id="KW-0175">Coiled coil</keyword>
<feature type="domain" description="MADS-box" evidence="7">
    <location>
        <begin position="1"/>
        <end position="61"/>
    </location>
</feature>
<dbReference type="PANTHER" id="PTHR48019">
    <property type="entry name" value="SERUM RESPONSE FACTOR HOMOLOG"/>
    <property type="match status" value="1"/>
</dbReference>
<dbReference type="FunFam" id="3.40.1810.10:FF:000012">
    <property type="entry name" value="MADS-box protein SOC1"/>
    <property type="match status" value="1"/>
</dbReference>
<dbReference type="PROSITE" id="PS50066">
    <property type="entry name" value="MADS_BOX_2"/>
    <property type="match status" value="1"/>
</dbReference>
<dbReference type="GO" id="GO:0050793">
    <property type="term" value="P:regulation of developmental process"/>
    <property type="evidence" value="ECO:0007669"/>
    <property type="project" value="UniProtKB-ARBA"/>
</dbReference>
<keyword evidence="5" id="KW-0539">Nucleus</keyword>
<comment type="caution">
    <text evidence="9">The sequence shown here is derived from an EMBL/GenBank/DDBJ whole genome shotgun (WGS) entry which is preliminary data.</text>
</comment>
<keyword evidence="2" id="KW-0805">Transcription regulation</keyword>
<keyword evidence="10" id="KW-1185">Reference proteome</keyword>
<dbReference type="InterPro" id="IPR002100">
    <property type="entry name" value="TF_MADSbox"/>
</dbReference>
<dbReference type="InterPro" id="IPR033896">
    <property type="entry name" value="MEF2-like_N"/>
</dbReference>
<evidence type="ECO:0000256" key="3">
    <source>
        <dbReference type="ARBA" id="ARBA00023125"/>
    </source>
</evidence>
<comment type="subcellular location">
    <subcellularLocation>
        <location evidence="1">Nucleus</location>
    </subcellularLocation>
</comment>
<evidence type="ECO:0000256" key="1">
    <source>
        <dbReference type="ARBA" id="ARBA00004123"/>
    </source>
</evidence>
<keyword evidence="4" id="KW-0804">Transcription</keyword>
<name>A0A811MJF2_9POAL</name>
<dbReference type="PRINTS" id="PR00404">
    <property type="entry name" value="MADSDOMAIN"/>
</dbReference>
<evidence type="ECO:0000256" key="2">
    <source>
        <dbReference type="ARBA" id="ARBA00023015"/>
    </source>
</evidence>
<dbReference type="PROSITE" id="PS00350">
    <property type="entry name" value="MADS_BOX_1"/>
    <property type="match status" value="1"/>
</dbReference>
<dbReference type="AlphaFoldDB" id="A0A811MJF2"/>
<dbReference type="Pfam" id="PF00319">
    <property type="entry name" value="SRF-TF"/>
    <property type="match status" value="1"/>
</dbReference>
<dbReference type="OrthoDB" id="1898716at2759"/>
<organism evidence="9 10">
    <name type="scientific">Miscanthus lutarioriparius</name>
    <dbReference type="NCBI Taxonomy" id="422564"/>
    <lineage>
        <taxon>Eukaryota</taxon>
        <taxon>Viridiplantae</taxon>
        <taxon>Streptophyta</taxon>
        <taxon>Embryophyta</taxon>
        <taxon>Tracheophyta</taxon>
        <taxon>Spermatophyta</taxon>
        <taxon>Magnoliopsida</taxon>
        <taxon>Liliopsida</taxon>
        <taxon>Poales</taxon>
        <taxon>Poaceae</taxon>
        <taxon>PACMAD clade</taxon>
        <taxon>Panicoideae</taxon>
        <taxon>Andropogonodae</taxon>
        <taxon>Andropogoneae</taxon>
        <taxon>Saccharinae</taxon>
        <taxon>Miscanthus</taxon>
    </lineage>
</organism>
<dbReference type="InterPro" id="IPR036879">
    <property type="entry name" value="TF_MADSbox_sf"/>
</dbReference>
<dbReference type="InterPro" id="IPR002487">
    <property type="entry name" value="TF_Kbox"/>
</dbReference>
<evidence type="ECO:0000256" key="6">
    <source>
        <dbReference type="SAM" id="Coils"/>
    </source>
</evidence>
<dbReference type="GO" id="GO:0003700">
    <property type="term" value="F:DNA-binding transcription factor activity"/>
    <property type="evidence" value="ECO:0007669"/>
    <property type="project" value="InterPro"/>
</dbReference>
<feature type="coiled-coil region" evidence="6">
    <location>
        <begin position="154"/>
        <end position="181"/>
    </location>
</feature>
<protein>
    <submittedName>
        <fullName evidence="9">Uncharacterized protein</fullName>
    </submittedName>
</protein>
<dbReference type="Proteomes" id="UP000604825">
    <property type="component" value="Unassembled WGS sequence"/>
</dbReference>
<dbReference type="Pfam" id="PF01486">
    <property type="entry name" value="K-box"/>
    <property type="match status" value="1"/>
</dbReference>
<dbReference type="Gene3D" id="3.40.1810.10">
    <property type="entry name" value="Transcription factor, MADS-box"/>
    <property type="match status" value="1"/>
</dbReference>
<dbReference type="EMBL" id="CAJGYO010000002">
    <property type="protein sequence ID" value="CAD6209315.1"/>
    <property type="molecule type" value="Genomic_DNA"/>
</dbReference>
<gene>
    <name evidence="9" type="ORF">NCGR_LOCUS5522</name>
</gene>
<feature type="domain" description="K-box" evidence="8">
    <location>
        <begin position="86"/>
        <end position="189"/>
    </location>
</feature>
<evidence type="ECO:0000256" key="4">
    <source>
        <dbReference type="ARBA" id="ARBA00023163"/>
    </source>
</evidence>
<reference evidence="9" key="1">
    <citation type="submission" date="2020-10" db="EMBL/GenBank/DDBJ databases">
        <authorList>
            <person name="Han B."/>
            <person name="Lu T."/>
            <person name="Zhao Q."/>
            <person name="Huang X."/>
            <person name="Zhao Y."/>
        </authorList>
    </citation>
    <scope>NUCLEOTIDE SEQUENCE</scope>
</reference>
<dbReference type="PROSITE" id="PS51297">
    <property type="entry name" value="K_BOX"/>
    <property type="match status" value="1"/>
</dbReference>
<keyword evidence="3" id="KW-0238">DNA-binding</keyword>
<dbReference type="SMART" id="SM00432">
    <property type="entry name" value="MADS"/>
    <property type="match status" value="1"/>
</dbReference>
<proteinExistence type="predicted"/>
<dbReference type="SUPFAM" id="SSF55455">
    <property type="entry name" value="SRF-like"/>
    <property type="match status" value="1"/>
</dbReference>
<evidence type="ECO:0000256" key="5">
    <source>
        <dbReference type="ARBA" id="ARBA00023242"/>
    </source>
</evidence>
<dbReference type="InterPro" id="IPR050142">
    <property type="entry name" value="MADS-box/MEF2_TF"/>
</dbReference>
<evidence type="ECO:0000313" key="9">
    <source>
        <dbReference type="EMBL" id="CAD6209315.1"/>
    </source>
</evidence>